<evidence type="ECO:0000256" key="1">
    <source>
        <dbReference type="SAM" id="MobiDB-lite"/>
    </source>
</evidence>
<organism evidence="2 3">
    <name type="scientific">Cadophora malorum</name>
    <dbReference type="NCBI Taxonomy" id="108018"/>
    <lineage>
        <taxon>Eukaryota</taxon>
        <taxon>Fungi</taxon>
        <taxon>Dikarya</taxon>
        <taxon>Ascomycota</taxon>
        <taxon>Pezizomycotina</taxon>
        <taxon>Leotiomycetes</taxon>
        <taxon>Helotiales</taxon>
        <taxon>Ploettnerulaceae</taxon>
        <taxon>Cadophora</taxon>
    </lineage>
</organism>
<name>A0A8H7W233_9HELO</name>
<dbReference type="OrthoDB" id="37886at2759"/>
<gene>
    <name evidence="2" type="ORF">IFR04_012591</name>
</gene>
<keyword evidence="3" id="KW-1185">Reference proteome</keyword>
<feature type="compositionally biased region" description="Basic residues" evidence="1">
    <location>
        <begin position="222"/>
        <end position="231"/>
    </location>
</feature>
<feature type="region of interest" description="Disordered" evidence="1">
    <location>
        <begin position="201"/>
        <end position="285"/>
    </location>
</feature>
<dbReference type="AlphaFoldDB" id="A0A8H7W233"/>
<evidence type="ECO:0000313" key="2">
    <source>
        <dbReference type="EMBL" id="KAG4414295.1"/>
    </source>
</evidence>
<feature type="region of interest" description="Disordered" evidence="1">
    <location>
        <begin position="89"/>
        <end position="146"/>
    </location>
</feature>
<feature type="region of interest" description="Disordered" evidence="1">
    <location>
        <begin position="1"/>
        <end position="27"/>
    </location>
</feature>
<evidence type="ECO:0000313" key="3">
    <source>
        <dbReference type="Proteomes" id="UP000664132"/>
    </source>
</evidence>
<dbReference type="Proteomes" id="UP000664132">
    <property type="component" value="Unassembled WGS sequence"/>
</dbReference>
<feature type="compositionally biased region" description="Polar residues" evidence="1">
    <location>
        <begin position="128"/>
        <end position="137"/>
    </location>
</feature>
<feature type="compositionally biased region" description="Low complexity" evidence="1">
    <location>
        <begin position="1"/>
        <end position="18"/>
    </location>
</feature>
<reference evidence="2" key="1">
    <citation type="submission" date="2021-02" db="EMBL/GenBank/DDBJ databases">
        <title>Genome sequence Cadophora malorum strain M34.</title>
        <authorList>
            <person name="Stefanovic E."/>
            <person name="Vu D."/>
            <person name="Scully C."/>
            <person name="Dijksterhuis J."/>
            <person name="Roader J."/>
            <person name="Houbraken J."/>
        </authorList>
    </citation>
    <scope>NUCLEOTIDE SEQUENCE</scope>
    <source>
        <strain evidence="2">M34</strain>
    </source>
</reference>
<accession>A0A8H7W233</accession>
<dbReference type="EMBL" id="JAFJYH010000272">
    <property type="protein sequence ID" value="KAG4414295.1"/>
    <property type="molecule type" value="Genomic_DNA"/>
</dbReference>
<proteinExistence type="predicted"/>
<sequence length="285" mass="29725">MSSAPSSIAPHSSSNATSDAVTAPSIGKAATGSPLVRAILESYGKEILESASEQFLDLAVEVRLQTISARQLVKLLANANRLGYQETDIVDDENGARPVQGGNANSRSKPDATRTPKPPTAIAGQCRPHSTTPSQPLSLEKSRAPNRTNTAQALRDKPLSVDAHLNAPDAQSAAPSGKEGGYSIKSIQGVAGVQDEVSTAAGTAGKRGQRECLTAGSAAHVPRSRNVLKRTRAQDMGGGVQSQRPRKLVRASAGKSSLSISAQPLELVVISDSEPEPEDDDDDDH</sequence>
<protein>
    <submittedName>
        <fullName evidence="2">Uncharacterized protein</fullName>
    </submittedName>
</protein>
<comment type="caution">
    <text evidence="2">The sequence shown here is derived from an EMBL/GenBank/DDBJ whole genome shotgun (WGS) entry which is preliminary data.</text>
</comment>
<feature type="compositionally biased region" description="Acidic residues" evidence="1">
    <location>
        <begin position="273"/>
        <end position="285"/>
    </location>
</feature>